<proteinExistence type="predicted"/>
<feature type="domain" description="Glycosyltransferase subfamily 4-like N-terminal" evidence="4">
    <location>
        <begin position="29"/>
        <end position="189"/>
    </location>
</feature>
<dbReference type="OrthoDB" id="9771846at2"/>
<name>A0A077MB11_9MICO</name>
<dbReference type="InterPro" id="IPR028098">
    <property type="entry name" value="Glyco_trans_4-like_N"/>
</dbReference>
<dbReference type="CDD" id="cd03801">
    <property type="entry name" value="GT4_PimA-like"/>
    <property type="match status" value="1"/>
</dbReference>
<comment type="caution">
    <text evidence="5">The sequence shown here is derived from an EMBL/GenBank/DDBJ whole genome shotgun (WGS) entry which is preliminary data.</text>
</comment>
<dbReference type="Gene3D" id="3.40.50.2000">
    <property type="entry name" value="Glycogen Phosphorylase B"/>
    <property type="match status" value="2"/>
</dbReference>
<organism evidence="5 6">
    <name type="scientific">Nostocoides jenkinsii Ben 74</name>
    <dbReference type="NCBI Taxonomy" id="1193518"/>
    <lineage>
        <taxon>Bacteria</taxon>
        <taxon>Bacillati</taxon>
        <taxon>Actinomycetota</taxon>
        <taxon>Actinomycetes</taxon>
        <taxon>Micrococcales</taxon>
        <taxon>Intrasporangiaceae</taxon>
        <taxon>Nostocoides</taxon>
    </lineage>
</organism>
<feature type="compositionally biased region" description="Low complexity" evidence="3">
    <location>
        <begin position="425"/>
        <end position="435"/>
    </location>
</feature>
<dbReference type="Pfam" id="PF13692">
    <property type="entry name" value="Glyco_trans_1_4"/>
    <property type="match status" value="1"/>
</dbReference>
<dbReference type="Proteomes" id="UP000035720">
    <property type="component" value="Unassembled WGS sequence"/>
</dbReference>
<dbReference type="Pfam" id="PF13439">
    <property type="entry name" value="Glyco_transf_4"/>
    <property type="match status" value="1"/>
</dbReference>
<dbReference type="PANTHER" id="PTHR12526:SF510">
    <property type="entry name" value="D-INOSITOL 3-PHOSPHATE GLYCOSYLTRANSFERASE"/>
    <property type="match status" value="1"/>
</dbReference>
<evidence type="ECO:0000256" key="2">
    <source>
        <dbReference type="ARBA" id="ARBA00022679"/>
    </source>
</evidence>
<reference evidence="5 6" key="1">
    <citation type="journal article" date="2013" name="ISME J.">
        <title>A metabolic model for members of the genus Tetrasphaera involved in enhanced biological phosphorus removal.</title>
        <authorList>
            <person name="Kristiansen R."/>
            <person name="Nguyen H.T.T."/>
            <person name="Saunders A.M."/>
            <person name="Nielsen J.L."/>
            <person name="Wimmer R."/>
            <person name="Le V.Q."/>
            <person name="McIlroy S.J."/>
            <person name="Petrovski S."/>
            <person name="Seviour R.J."/>
            <person name="Calteau A."/>
            <person name="Nielsen K.L."/>
            <person name="Nielsen P.H."/>
        </authorList>
    </citation>
    <scope>NUCLEOTIDE SEQUENCE [LARGE SCALE GENOMIC DNA]</scope>
    <source>
        <strain evidence="5 6">Ben 74</strain>
    </source>
</reference>
<evidence type="ECO:0000259" key="4">
    <source>
        <dbReference type="Pfam" id="PF13439"/>
    </source>
</evidence>
<dbReference type="GO" id="GO:0016757">
    <property type="term" value="F:glycosyltransferase activity"/>
    <property type="evidence" value="ECO:0007669"/>
    <property type="project" value="UniProtKB-KW"/>
</dbReference>
<dbReference type="AlphaFoldDB" id="A0A077MB11"/>
<evidence type="ECO:0000313" key="5">
    <source>
        <dbReference type="EMBL" id="CCI51997.1"/>
    </source>
</evidence>
<gene>
    <name evidence="5" type="ORF">BN13_1370015</name>
</gene>
<dbReference type="SUPFAM" id="SSF53756">
    <property type="entry name" value="UDP-Glycosyltransferase/glycogen phosphorylase"/>
    <property type="match status" value="1"/>
</dbReference>
<accession>A0A077MB11</accession>
<keyword evidence="6" id="KW-1185">Reference proteome</keyword>
<keyword evidence="2 5" id="KW-0808">Transferase</keyword>
<dbReference type="STRING" id="1193518.BN13_1370015"/>
<evidence type="ECO:0000256" key="1">
    <source>
        <dbReference type="ARBA" id="ARBA00022676"/>
    </source>
</evidence>
<evidence type="ECO:0000313" key="6">
    <source>
        <dbReference type="Proteomes" id="UP000035720"/>
    </source>
</evidence>
<dbReference type="PANTHER" id="PTHR12526">
    <property type="entry name" value="GLYCOSYLTRANSFERASE"/>
    <property type="match status" value="1"/>
</dbReference>
<dbReference type="RefSeq" id="WP_053079835.1">
    <property type="nucleotide sequence ID" value="NZ_HF571038.1"/>
</dbReference>
<evidence type="ECO:0000256" key="3">
    <source>
        <dbReference type="SAM" id="MobiDB-lite"/>
    </source>
</evidence>
<protein>
    <submittedName>
        <fullName evidence="5">Glycosyl transferase</fullName>
    </submittedName>
</protein>
<dbReference type="EMBL" id="CAJC01000043">
    <property type="protein sequence ID" value="CCI51997.1"/>
    <property type="molecule type" value="Genomic_DNA"/>
</dbReference>
<keyword evidence="1" id="KW-0328">Glycosyltransferase</keyword>
<feature type="region of interest" description="Disordered" evidence="3">
    <location>
        <begin position="407"/>
        <end position="435"/>
    </location>
</feature>
<sequence>MSAAADAAQGLAGAALRIAIVGPTHPIKGGVAVHTTELAHHLQAAGHDVTLVSWSQLYPAMLYPGETTVPLDQPEVTPFPRTVRVLHWARPGSWRRAGRELAAYDLVIVVHVIPQIVPAHLTLMRAARSGPTPPRILGLAHNVLPHEPRPGDEALMGAFLSRLDGVLVHTAAQAEVAESLGADPVRTVPLPPHLPGGPRAHREPYAGPPRLIALGIVRPYKGLDVLLEALARVPGPTLTIAGEVWGDLGSRLAARAAQPDLAGRVTFREGYVPAADIAPLLAEHDVMALTYLSATASQNALLAQAHGLVVVASTVGSFPQDVHDGVDGLLVEPGDVDGLADALRYLGEPGNLGESGNLGGPGDLGESGNLGASDNLARLRAAVPQVNLSGPWARYLGTIEALAADESATPVTVGSSGTGTGTGSESGSASGSGTHGLGRLVGRLGDGLRAAVVAARPRIELAPGDLPDWVTPTDVLATDDDATAVRDLARSLGLPRRGSRVEQWAALGALAAVLRVRDDGRRSSLILDRSGGASPFTTWAKAIGFAPVETEPVGELDVEPESLDVLARLHPADVEPEQAIDLFAQAAWALRPGGLLVTTFALGPKTVPGTLAAADLRALLAQADNAGLRLIGDLDGDFTATVRRAEAAARDPRAAYGLARLTWRRR</sequence>